<dbReference type="AlphaFoldDB" id="A0A0D2DEI9"/>
<sequence length="414" mass="47381">MPSAIYSLPRVYTHRSPAADLHLTLRLRGAEERDQPEEHTPAAPRAFRKGTLTVTPVLDDTRMGGGLRAPFGAEVEGVDWTQPVPEEVIEQLKGLQDEYAVLIFRKTGLDNARHVAFSQQLGQRLEINPFFYGREQDRIGDPYLWDVSNINRDGTLVKPNSRRWHHSLGNALWHTPAVCASALSLRMIVRMRLVIILMISLMTLLRQDSSYHQERSKYSLLLSHGKPVRGGSWTHFADTRQAYEDLPQSMKDMLEDLVVEHDLWHSRRLGSPTTFKEPLPHERAAKPPAYHKLVQQAPGGGRKTLFLAAHARLILGWSLEASQKLLWDLIEWCTQPKYVFSMEWLDGGDMVWWDNRQSMHRANPYTESMTARDVRRTTVIDDGPFAWGVTEQERTAAAEQARESGVRQWELPLQ</sequence>
<dbReference type="PANTHER" id="PTHR43779">
    <property type="entry name" value="DIOXYGENASE RV0097-RELATED"/>
    <property type="match status" value="1"/>
</dbReference>
<dbReference type="GO" id="GO:0046872">
    <property type="term" value="F:metal ion binding"/>
    <property type="evidence" value="ECO:0007669"/>
    <property type="project" value="UniProtKB-KW"/>
</dbReference>
<dbReference type="Proteomes" id="UP000054466">
    <property type="component" value="Unassembled WGS sequence"/>
</dbReference>
<keyword evidence="2" id="KW-0479">Metal-binding</keyword>
<dbReference type="Pfam" id="PF02668">
    <property type="entry name" value="TauD"/>
    <property type="match status" value="2"/>
</dbReference>
<evidence type="ECO:0000256" key="3">
    <source>
        <dbReference type="ARBA" id="ARBA00022964"/>
    </source>
</evidence>
<keyword evidence="8" id="KW-1185">Reference proteome</keyword>
<dbReference type="SUPFAM" id="SSF51197">
    <property type="entry name" value="Clavaminate synthase-like"/>
    <property type="match status" value="1"/>
</dbReference>
<keyword evidence="3" id="KW-0223">Dioxygenase</keyword>
<dbReference type="HOGENOM" id="CLU_036005_2_0_1"/>
<accession>A0A0D2DEI9</accession>
<evidence type="ECO:0000256" key="5">
    <source>
        <dbReference type="ARBA" id="ARBA00023004"/>
    </source>
</evidence>
<reference evidence="7 8" key="1">
    <citation type="submission" date="2015-01" db="EMBL/GenBank/DDBJ databases">
        <title>The Genome Sequence of Cladophialophora immunda CBS83496.</title>
        <authorList>
            <consortium name="The Broad Institute Genomics Platform"/>
            <person name="Cuomo C."/>
            <person name="de Hoog S."/>
            <person name="Gorbushina A."/>
            <person name="Stielow B."/>
            <person name="Teixiera M."/>
            <person name="Abouelleil A."/>
            <person name="Chapman S.B."/>
            <person name="Priest M."/>
            <person name="Young S.K."/>
            <person name="Wortman J."/>
            <person name="Nusbaum C."/>
            <person name="Birren B."/>
        </authorList>
    </citation>
    <scope>NUCLEOTIDE SEQUENCE [LARGE SCALE GENOMIC DNA]</scope>
    <source>
        <strain evidence="7 8">CBS 83496</strain>
    </source>
</reference>
<dbReference type="VEuPathDB" id="FungiDB:PV07_00898"/>
<keyword evidence="4" id="KW-0560">Oxidoreductase</keyword>
<dbReference type="InterPro" id="IPR003819">
    <property type="entry name" value="TauD/TfdA-like"/>
</dbReference>
<protein>
    <recommendedName>
        <fullName evidence="6">TauD/TfdA-like domain-containing protein</fullName>
    </recommendedName>
</protein>
<dbReference type="EMBL" id="KN847040">
    <property type="protein sequence ID" value="KIW34099.1"/>
    <property type="molecule type" value="Genomic_DNA"/>
</dbReference>
<proteinExistence type="inferred from homology"/>
<dbReference type="InterPro" id="IPR042098">
    <property type="entry name" value="TauD-like_sf"/>
</dbReference>
<evidence type="ECO:0000313" key="7">
    <source>
        <dbReference type="EMBL" id="KIW34099.1"/>
    </source>
</evidence>
<dbReference type="OrthoDB" id="5818554at2759"/>
<organism evidence="7 8">
    <name type="scientific">Cladophialophora immunda</name>
    <dbReference type="NCBI Taxonomy" id="569365"/>
    <lineage>
        <taxon>Eukaryota</taxon>
        <taxon>Fungi</taxon>
        <taxon>Dikarya</taxon>
        <taxon>Ascomycota</taxon>
        <taxon>Pezizomycotina</taxon>
        <taxon>Eurotiomycetes</taxon>
        <taxon>Chaetothyriomycetidae</taxon>
        <taxon>Chaetothyriales</taxon>
        <taxon>Herpotrichiellaceae</taxon>
        <taxon>Cladophialophora</taxon>
    </lineage>
</organism>
<evidence type="ECO:0000313" key="8">
    <source>
        <dbReference type="Proteomes" id="UP000054466"/>
    </source>
</evidence>
<name>A0A0D2DEI9_9EURO</name>
<dbReference type="GO" id="GO:0051213">
    <property type="term" value="F:dioxygenase activity"/>
    <property type="evidence" value="ECO:0007669"/>
    <property type="project" value="UniProtKB-KW"/>
</dbReference>
<comment type="similarity">
    <text evidence="1">Belongs to the TfdA dioxygenase family.</text>
</comment>
<dbReference type="RefSeq" id="XP_016254315.1">
    <property type="nucleotide sequence ID" value="XM_016387387.1"/>
</dbReference>
<gene>
    <name evidence="7" type="ORF">PV07_00898</name>
</gene>
<feature type="domain" description="TauD/TfdA-like" evidence="6">
    <location>
        <begin position="69"/>
        <end position="168"/>
    </location>
</feature>
<evidence type="ECO:0000256" key="1">
    <source>
        <dbReference type="ARBA" id="ARBA00005896"/>
    </source>
</evidence>
<dbReference type="PANTHER" id="PTHR43779:SF3">
    <property type="entry name" value="(3R)-3-[(CARBOXYMETHYL)AMINO]FATTY ACID OXYGENASE_DECARBOXYLASE"/>
    <property type="match status" value="1"/>
</dbReference>
<dbReference type="GeneID" id="27340092"/>
<evidence type="ECO:0000259" key="6">
    <source>
        <dbReference type="Pfam" id="PF02668"/>
    </source>
</evidence>
<evidence type="ECO:0000256" key="2">
    <source>
        <dbReference type="ARBA" id="ARBA00022723"/>
    </source>
</evidence>
<dbReference type="STRING" id="569365.A0A0D2DEI9"/>
<feature type="domain" description="TauD/TfdA-like" evidence="6">
    <location>
        <begin position="206"/>
        <end position="378"/>
    </location>
</feature>
<dbReference type="Gene3D" id="3.60.130.10">
    <property type="entry name" value="Clavaminate synthase-like"/>
    <property type="match status" value="1"/>
</dbReference>
<dbReference type="InterPro" id="IPR051178">
    <property type="entry name" value="TfdA_dioxygenase"/>
</dbReference>
<keyword evidence="5" id="KW-0408">Iron</keyword>
<evidence type="ECO:0000256" key="4">
    <source>
        <dbReference type="ARBA" id="ARBA00023002"/>
    </source>
</evidence>